<dbReference type="RefSeq" id="WP_248654800.1">
    <property type="nucleotide sequence ID" value="NZ_CP096658.1"/>
</dbReference>
<protein>
    <submittedName>
        <fullName evidence="1">DUF1427 family protein</fullName>
    </submittedName>
</protein>
<evidence type="ECO:0000313" key="1">
    <source>
        <dbReference type="EMBL" id="UPW00389.1"/>
    </source>
</evidence>
<sequence>MNVILTLLALLTGFLTGALFTFLGIPLPAPPELPGLVGIVGVYLGYRAVEYFDAGIDLLAALGLAG</sequence>
<name>A0A8U0IK04_9EURY</name>
<dbReference type="Proteomes" id="UP000830434">
    <property type="component" value="Chromosome"/>
</dbReference>
<dbReference type="KEGG" id="haxz:M0R88_18020"/>
<reference evidence="1" key="1">
    <citation type="submission" date="2022-04" db="EMBL/GenBank/DDBJ databases">
        <title>Diverse halophilic archaea isolated from saline environments.</title>
        <authorList>
            <person name="Cui H.-L."/>
        </authorList>
    </citation>
    <scope>NUCLEOTIDE SEQUENCE</scope>
    <source>
        <strain evidence="1">XZYJT40</strain>
    </source>
</reference>
<gene>
    <name evidence="1" type="ORF">M0R88_18020</name>
</gene>
<dbReference type="NCBIfam" id="TIGR03510">
    <property type="entry name" value="XapX"/>
    <property type="match status" value="1"/>
</dbReference>
<dbReference type="EMBL" id="CP096658">
    <property type="protein sequence ID" value="UPW00389.1"/>
    <property type="molecule type" value="Genomic_DNA"/>
</dbReference>
<keyword evidence="2" id="KW-1185">Reference proteome</keyword>
<accession>A0A8U0IK04</accession>
<evidence type="ECO:0000313" key="2">
    <source>
        <dbReference type="Proteomes" id="UP000830434"/>
    </source>
</evidence>
<dbReference type="GeneID" id="72191793"/>
<dbReference type="InterPro" id="IPR020017">
    <property type="entry name" value="XapX_domain"/>
</dbReference>
<organism evidence="1 2">
    <name type="scientific">Halorussus gelatinilyticus</name>
    <dbReference type="NCBI Taxonomy" id="2937524"/>
    <lineage>
        <taxon>Archaea</taxon>
        <taxon>Methanobacteriati</taxon>
        <taxon>Methanobacteriota</taxon>
        <taxon>Stenosarchaea group</taxon>
        <taxon>Halobacteria</taxon>
        <taxon>Halobacteriales</taxon>
        <taxon>Haladaptataceae</taxon>
        <taxon>Halorussus</taxon>
    </lineage>
</organism>
<proteinExistence type="predicted"/>
<dbReference type="AlphaFoldDB" id="A0A8U0IK04"/>